<evidence type="ECO:0000256" key="6">
    <source>
        <dbReference type="ARBA" id="ARBA00023002"/>
    </source>
</evidence>
<sequence length="183" mass="20339">MDKINFTVNGERYSLSKYIIVERKVICSTVAIGRYLRRRLAWLGDIFNPREAHPPPPPTPRIDAQVDIQAGSEVSPSTTLNDFLRNTIGLVGTKAMCHEGGCGVCVVSVAKAHPGTNEKHVLAVNSCLVHILSCHEWDITTIEGVGNRKDGYNELQIRLATFNGTQCGYCTPGWIMNMYRYET</sequence>
<feature type="domain" description="2Fe-2S ferredoxin-type" evidence="11">
    <location>
        <begin position="74"/>
        <end position="116"/>
    </location>
</feature>
<comment type="caution">
    <text evidence="13">The sequence shown here is derived from an EMBL/GenBank/DDBJ whole genome shotgun (WGS) entry which is preliminary data.</text>
</comment>
<dbReference type="SUPFAM" id="SSF47741">
    <property type="entry name" value="CO dehydrogenase ISP C-domain like"/>
    <property type="match status" value="1"/>
</dbReference>
<dbReference type="InterPro" id="IPR036010">
    <property type="entry name" value="2Fe-2S_ferredoxin-like_sf"/>
</dbReference>
<dbReference type="GO" id="GO:0005506">
    <property type="term" value="F:iron ion binding"/>
    <property type="evidence" value="ECO:0007669"/>
    <property type="project" value="InterPro"/>
</dbReference>
<dbReference type="PANTHER" id="PTHR45444">
    <property type="entry name" value="XANTHINE DEHYDROGENASE"/>
    <property type="match status" value="1"/>
</dbReference>
<keyword evidence="4" id="KW-0001">2Fe-2S</keyword>
<keyword evidence="14" id="KW-1185">Reference proteome</keyword>
<evidence type="ECO:0000313" key="13">
    <source>
        <dbReference type="EMBL" id="CAH2218166.1"/>
    </source>
</evidence>
<dbReference type="InterPro" id="IPR012675">
    <property type="entry name" value="Beta-grasp_dom_sf"/>
</dbReference>
<evidence type="ECO:0000259" key="12">
    <source>
        <dbReference type="Pfam" id="PF01799"/>
    </source>
</evidence>
<comment type="cofactor">
    <cofactor evidence="2">
        <name>FAD</name>
        <dbReference type="ChEBI" id="CHEBI:57692"/>
    </cofactor>
</comment>
<evidence type="ECO:0000313" key="14">
    <source>
        <dbReference type="Proteomes" id="UP000838756"/>
    </source>
</evidence>
<dbReference type="EMBL" id="CAKXAJ010019143">
    <property type="protein sequence ID" value="CAH2218166.1"/>
    <property type="molecule type" value="Genomic_DNA"/>
</dbReference>
<dbReference type="InterPro" id="IPR006058">
    <property type="entry name" value="2Fe2S_fd_BS"/>
</dbReference>
<evidence type="ECO:0000259" key="11">
    <source>
        <dbReference type="Pfam" id="PF00111"/>
    </source>
</evidence>
<evidence type="ECO:0000256" key="3">
    <source>
        <dbReference type="ARBA" id="ARBA00006849"/>
    </source>
</evidence>
<comment type="cofactor">
    <cofactor evidence="10">
        <name>[2Fe-2S] cluster</name>
        <dbReference type="ChEBI" id="CHEBI:190135"/>
    </cofactor>
</comment>
<dbReference type="GO" id="GO:0051537">
    <property type="term" value="F:2 iron, 2 sulfur cluster binding"/>
    <property type="evidence" value="ECO:0007669"/>
    <property type="project" value="UniProtKB-KW"/>
</dbReference>
<keyword evidence="5" id="KW-0479">Metal-binding</keyword>
<reference evidence="13" key="1">
    <citation type="submission" date="2022-03" db="EMBL/GenBank/DDBJ databases">
        <authorList>
            <person name="Lindestad O."/>
        </authorList>
    </citation>
    <scope>NUCLEOTIDE SEQUENCE</scope>
</reference>
<feature type="domain" description="[2Fe-2S]-binding" evidence="12">
    <location>
        <begin position="141"/>
        <end position="180"/>
    </location>
</feature>
<dbReference type="Pfam" id="PF01799">
    <property type="entry name" value="Fer2_2"/>
    <property type="match status" value="1"/>
</dbReference>
<dbReference type="Proteomes" id="UP000838756">
    <property type="component" value="Unassembled WGS sequence"/>
</dbReference>
<dbReference type="PROSITE" id="PS00197">
    <property type="entry name" value="2FE2S_FER_1"/>
    <property type="match status" value="1"/>
</dbReference>
<name>A0A8S4QU92_9NEOP</name>
<keyword evidence="7" id="KW-0408">Iron</keyword>
<evidence type="ECO:0000256" key="1">
    <source>
        <dbReference type="ARBA" id="ARBA00001924"/>
    </source>
</evidence>
<accession>A0A8S4QU92</accession>
<dbReference type="Gene3D" id="1.10.150.120">
    <property type="entry name" value="[2Fe-2S]-binding domain"/>
    <property type="match status" value="1"/>
</dbReference>
<keyword evidence="6" id="KW-0560">Oxidoreductase</keyword>
<dbReference type="InterPro" id="IPR001041">
    <property type="entry name" value="2Fe-2S_ferredoxin-type"/>
</dbReference>
<dbReference type="InterPro" id="IPR016208">
    <property type="entry name" value="Ald_Oxase/xanthine_DH-like"/>
</dbReference>
<dbReference type="OrthoDB" id="8300278at2759"/>
<keyword evidence="8" id="KW-0411">Iron-sulfur</keyword>
<dbReference type="SUPFAM" id="SSF54292">
    <property type="entry name" value="2Fe-2S ferredoxin-like"/>
    <property type="match status" value="1"/>
</dbReference>
<dbReference type="Gene3D" id="3.10.20.30">
    <property type="match status" value="1"/>
</dbReference>
<evidence type="ECO:0000256" key="4">
    <source>
        <dbReference type="ARBA" id="ARBA00022714"/>
    </source>
</evidence>
<evidence type="ECO:0000256" key="5">
    <source>
        <dbReference type="ARBA" id="ARBA00022723"/>
    </source>
</evidence>
<dbReference type="PANTHER" id="PTHR45444:SF3">
    <property type="entry name" value="XANTHINE DEHYDROGENASE"/>
    <property type="match status" value="1"/>
</dbReference>
<comment type="cofactor">
    <cofactor evidence="1">
        <name>Mo-molybdopterin</name>
        <dbReference type="ChEBI" id="CHEBI:71302"/>
    </cofactor>
</comment>
<evidence type="ECO:0000256" key="2">
    <source>
        <dbReference type="ARBA" id="ARBA00001974"/>
    </source>
</evidence>
<dbReference type="InterPro" id="IPR036884">
    <property type="entry name" value="2Fe-2S-bd_dom_sf"/>
</dbReference>
<dbReference type="Pfam" id="PF00111">
    <property type="entry name" value="Fer2"/>
    <property type="match status" value="1"/>
</dbReference>
<evidence type="ECO:0000256" key="9">
    <source>
        <dbReference type="ARBA" id="ARBA00023027"/>
    </source>
</evidence>
<proteinExistence type="inferred from homology"/>
<dbReference type="FunFam" id="3.10.20.30:FF:000012">
    <property type="entry name" value="Xanthine dehydrogenase/oxidase"/>
    <property type="match status" value="1"/>
</dbReference>
<protein>
    <submittedName>
        <fullName evidence="13">Jg4481 protein</fullName>
    </submittedName>
</protein>
<gene>
    <name evidence="13" type="primary">jg4481</name>
    <name evidence="13" type="ORF">PAEG_LOCUS6013</name>
</gene>
<keyword evidence="9" id="KW-0520">NAD</keyword>
<evidence type="ECO:0000256" key="8">
    <source>
        <dbReference type="ARBA" id="ARBA00023014"/>
    </source>
</evidence>
<evidence type="ECO:0000256" key="7">
    <source>
        <dbReference type="ARBA" id="ARBA00023004"/>
    </source>
</evidence>
<organism evidence="13 14">
    <name type="scientific">Pararge aegeria aegeria</name>
    <dbReference type="NCBI Taxonomy" id="348720"/>
    <lineage>
        <taxon>Eukaryota</taxon>
        <taxon>Metazoa</taxon>
        <taxon>Ecdysozoa</taxon>
        <taxon>Arthropoda</taxon>
        <taxon>Hexapoda</taxon>
        <taxon>Insecta</taxon>
        <taxon>Pterygota</taxon>
        <taxon>Neoptera</taxon>
        <taxon>Endopterygota</taxon>
        <taxon>Lepidoptera</taxon>
        <taxon>Glossata</taxon>
        <taxon>Ditrysia</taxon>
        <taxon>Papilionoidea</taxon>
        <taxon>Nymphalidae</taxon>
        <taxon>Satyrinae</taxon>
        <taxon>Satyrini</taxon>
        <taxon>Parargina</taxon>
        <taxon>Pararge</taxon>
    </lineage>
</organism>
<comment type="similarity">
    <text evidence="3">Belongs to the xanthine dehydrogenase family.</text>
</comment>
<dbReference type="AlphaFoldDB" id="A0A8S4QU92"/>
<dbReference type="GO" id="GO:0016491">
    <property type="term" value="F:oxidoreductase activity"/>
    <property type="evidence" value="ECO:0007669"/>
    <property type="project" value="UniProtKB-KW"/>
</dbReference>
<dbReference type="InterPro" id="IPR002888">
    <property type="entry name" value="2Fe-2S-bd"/>
</dbReference>
<evidence type="ECO:0000256" key="10">
    <source>
        <dbReference type="ARBA" id="ARBA00034078"/>
    </source>
</evidence>